<evidence type="ECO:0000313" key="2">
    <source>
        <dbReference type="Proteomes" id="UP000699042"/>
    </source>
</evidence>
<evidence type="ECO:0000313" key="1">
    <source>
        <dbReference type="EMBL" id="KAG7054684.1"/>
    </source>
</evidence>
<proteinExistence type="predicted"/>
<name>A0A9P7UFK5_9PEZI</name>
<sequence>MKGEHGPLPCLSCLARLKGDDLSITQGRGQVWGLPTHYGVKCCLYTYLAFSDFHLSTYTTDQVAS</sequence>
<organism evidence="1 2">
    <name type="scientific">Colletotrichum scovillei</name>
    <dbReference type="NCBI Taxonomy" id="1209932"/>
    <lineage>
        <taxon>Eukaryota</taxon>
        <taxon>Fungi</taxon>
        <taxon>Dikarya</taxon>
        <taxon>Ascomycota</taxon>
        <taxon>Pezizomycotina</taxon>
        <taxon>Sordariomycetes</taxon>
        <taxon>Hypocreomycetidae</taxon>
        <taxon>Glomerellales</taxon>
        <taxon>Glomerellaceae</taxon>
        <taxon>Colletotrichum</taxon>
        <taxon>Colletotrichum acutatum species complex</taxon>
    </lineage>
</organism>
<dbReference type="Proteomes" id="UP000699042">
    <property type="component" value="Unassembled WGS sequence"/>
</dbReference>
<comment type="caution">
    <text evidence="1">The sequence shown here is derived from an EMBL/GenBank/DDBJ whole genome shotgun (WGS) entry which is preliminary data.</text>
</comment>
<accession>A0A9P7UFK5</accession>
<keyword evidence="2" id="KW-1185">Reference proteome</keyword>
<gene>
    <name evidence="1" type="ORF">JMJ77_007160</name>
</gene>
<protein>
    <submittedName>
        <fullName evidence="1">Uncharacterized protein</fullName>
    </submittedName>
</protein>
<reference evidence="1" key="1">
    <citation type="submission" date="2021-05" db="EMBL/GenBank/DDBJ databases">
        <title>Comparative genomics of three Colletotrichum scovillei strains and genetic complementation revealed genes involved fungal growth and virulence on chili pepper.</title>
        <authorList>
            <person name="Hsieh D.-K."/>
            <person name="Chuang S.-C."/>
            <person name="Chen C.-Y."/>
            <person name="Chao Y.-T."/>
            <person name="Lu M.-Y.J."/>
            <person name="Lee M.-H."/>
            <person name="Shih M.-C."/>
        </authorList>
    </citation>
    <scope>NUCLEOTIDE SEQUENCE</scope>
    <source>
        <strain evidence="1">Coll-153</strain>
    </source>
</reference>
<dbReference type="AlphaFoldDB" id="A0A9P7UFK5"/>
<dbReference type="EMBL" id="JAESDN010000002">
    <property type="protein sequence ID" value="KAG7054684.1"/>
    <property type="molecule type" value="Genomic_DNA"/>
</dbReference>